<evidence type="ECO:0000256" key="1">
    <source>
        <dbReference type="SAM" id="MobiDB-lite"/>
    </source>
</evidence>
<dbReference type="EMBL" id="CM000126">
    <property type="protein sequence ID" value="EEC72004.1"/>
    <property type="molecule type" value="Genomic_DNA"/>
</dbReference>
<evidence type="ECO:0000313" key="3">
    <source>
        <dbReference type="EMBL" id="EEC72004.1"/>
    </source>
</evidence>
<feature type="domain" description="Nucleoplasmin-like" evidence="2">
    <location>
        <begin position="59"/>
        <end position="144"/>
    </location>
</feature>
<accession>B8A864</accession>
<dbReference type="InterPro" id="IPR041232">
    <property type="entry name" value="NPL"/>
</dbReference>
<dbReference type="Gramene" id="BGIOSGA000285-TA">
    <property type="protein sequence ID" value="BGIOSGA000285-PA"/>
    <property type="gene ID" value="BGIOSGA000285"/>
</dbReference>
<organism evidence="3 4">
    <name type="scientific">Oryza sativa subsp. indica</name>
    <name type="common">Rice</name>
    <dbReference type="NCBI Taxonomy" id="39946"/>
    <lineage>
        <taxon>Eukaryota</taxon>
        <taxon>Viridiplantae</taxon>
        <taxon>Streptophyta</taxon>
        <taxon>Embryophyta</taxon>
        <taxon>Tracheophyta</taxon>
        <taxon>Spermatophyta</taxon>
        <taxon>Magnoliopsida</taxon>
        <taxon>Liliopsida</taxon>
        <taxon>Poales</taxon>
        <taxon>Poaceae</taxon>
        <taxon>BOP clade</taxon>
        <taxon>Oryzoideae</taxon>
        <taxon>Oryzeae</taxon>
        <taxon>Oryzinae</taxon>
        <taxon>Oryza</taxon>
        <taxon>Oryza sativa</taxon>
    </lineage>
</organism>
<dbReference type="Proteomes" id="UP000007015">
    <property type="component" value="Chromosome 1"/>
</dbReference>
<feature type="compositionally biased region" description="Polar residues" evidence="1">
    <location>
        <begin position="301"/>
        <end position="319"/>
    </location>
</feature>
<evidence type="ECO:0000259" key="2">
    <source>
        <dbReference type="Pfam" id="PF17800"/>
    </source>
</evidence>
<dbReference type="OMA" id="HPHIKVD"/>
<name>B8A864_ORYSI</name>
<reference evidence="3 4" key="1">
    <citation type="journal article" date="2005" name="PLoS Biol.">
        <title>The genomes of Oryza sativa: a history of duplications.</title>
        <authorList>
            <person name="Yu J."/>
            <person name="Wang J."/>
            <person name="Lin W."/>
            <person name="Li S."/>
            <person name="Li H."/>
            <person name="Zhou J."/>
            <person name="Ni P."/>
            <person name="Dong W."/>
            <person name="Hu S."/>
            <person name="Zeng C."/>
            <person name="Zhang J."/>
            <person name="Zhang Y."/>
            <person name="Li R."/>
            <person name="Xu Z."/>
            <person name="Li S."/>
            <person name="Li X."/>
            <person name="Zheng H."/>
            <person name="Cong L."/>
            <person name="Lin L."/>
            <person name="Yin J."/>
            <person name="Geng J."/>
            <person name="Li G."/>
            <person name="Shi J."/>
            <person name="Liu J."/>
            <person name="Lv H."/>
            <person name="Li J."/>
            <person name="Wang J."/>
            <person name="Deng Y."/>
            <person name="Ran L."/>
            <person name="Shi X."/>
            <person name="Wang X."/>
            <person name="Wu Q."/>
            <person name="Li C."/>
            <person name="Ren X."/>
            <person name="Wang J."/>
            <person name="Wang X."/>
            <person name="Li D."/>
            <person name="Liu D."/>
            <person name="Zhang X."/>
            <person name="Ji Z."/>
            <person name="Zhao W."/>
            <person name="Sun Y."/>
            <person name="Zhang Z."/>
            <person name="Bao J."/>
            <person name="Han Y."/>
            <person name="Dong L."/>
            <person name="Ji J."/>
            <person name="Chen P."/>
            <person name="Wu S."/>
            <person name="Liu J."/>
            <person name="Xiao Y."/>
            <person name="Bu D."/>
            <person name="Tan J."/>
            <person name="Yang L."/>
            <person name="Ye C."/>
            <person name="Zhang J."/>
            <person name="Xu J."/>
            <person name="Zhou Y."/>
            <person name="Yu Y."/>
            <person name="Zhang B."/>
            <person name="Zhuang S."/>
            <person name="Wei H."/>
            <person name="Liu B."/>
            <person name="Lei M."/>
            <person name="Yu H."/>
            <person name="Li Y."/>
            <person name="Xu H."/>
            <person name="Wei S."/>
            <person name="He X."/>
            <person name="Fang L."/>
            <person name="Zhang Z."/>
            <person name="Zhang Y."/>
            <person name="Huang X."/>
            <person name="Su Z."/>
            <person name="Tong W."/>
            <person name="Li J."/>
            <person name="Tong Z."/>
            <person name="Li S."/>
            <person name="Ye J."/>
            <person name="Wang L."/>
            <person name="Fang L."/>
            <person name="Lei T."/>
            <person name="Chen C."/>
            <person name="Chen H."/>
            <person name="Xu Z."/>
            <person name="Li H."/>
            <person name="Huang H."/>
            <person name="Zhang F."/>
            <person name="Xu H."/>
            <person name="Li N."/>
            <person name="Zhao C."/>
            <person name="Li S."/>
            <person name="Dong L."/>
            <person name="Huang Y."/>
            <person name="Li L."/>
            <person name="Xi Y."/>
            <person name="Qi Q."/>
            <person name="Li W."/>
            <person name="Zhang B."/>
            <person name="Hu W."/>
            <person name="Zhang Y."/>
            <person name="Tian X."/>
            <person name="Jiao Y."/>
            <person name="Liang X."/>
            <person name="Jin J."/>
            <person name="Gao L."/>
            <person name="Zheng W."/>
            <person name="Hao B."/>
            <person name="Liu S."/>
            <person name="Wang W."/>
            <person name="Yuan L."/>
            <person name="Cao M."/>
            <person name="McDermott J."/>
            <person name="Samudrala R."/>
            <person name="Wang J."/>
            <person name="Wong G.K."/>
            <person name="Yang H."/>
        </authorList>
    </citation>
    <scope>NUCLEOTIDE SEQUENCE [LARGE SCALE GENOMIC DNA]</scope>
    <source>
        <strain evidence="4">cv. 93-11</strain>
    </source>
</reference>
<feature type="compositionally biased region" description="Basic and acidic residues" evidence="1">
    <location>
        <begin position="233"/>
        <end position="262"/>
    </location>
</feature>
<sequence>MAKEISQRPIKTDAFKACTLLDLHHPLGPREDTKAIGWVHGRIANTYIIVAIHLMRVVIEPCNKKEIFCPEDTLYHLTSVALDEAYGLKDSNVKVFVEVNDEKFAIGTLSSKRHPHIKVDFCFKKNFQLFHTSLISKVAFCGYQVKNLGKFTDSEGDESDEEVPPDNMIKEAQKSKLPAKSATVASAMQKAFVKEIEHYEKSKADDDNNERYNDISVVSESTGNEDSSDDADYEGKSSDEEETTAKEGESTDEKETPAKEGESSDEEETPAKNTKEENEPVVTPLKTFPHEMAKIEAPITDNKTGTNTSKRGSHLQVTNPHPAKQAKRTPIKNDTPKRSASYVCNSCKK</sequence>
<protein>
    <recommendedName>
        <fullName evidence="2">Nucleoplasmin-like domain-containing protein</fullName>
    </recommendedName>
</protein>
<dbReference type="AlphaFoldDB" id="B8A864"/>
<keyword evidence="4" id="KW-1185">Reference proteome</keyword>
<dbReference type="Gene3D" id="2.60.120.340">
    <property type="entry name" value="Nucleoplasmin core domain"/>
    <property type="match status" value="1"/>
</dbReference>
<dbReference type="Pfam" id="PF17800">
    <property type="entry name" value="NPL"/>
    <property type="match status" value="1"/>
</dbReference>
<proteinExistence type="predicted"/>
<dbReference type="HOGENOM" id="CLU_061903_0_0_1"/>
<evidence type="ECO:0000313" key="4">
    <source>
        <dbReference type="Proteomes" id="UP000007015"/>
    </source>
</evidence>
<gene>
    <name evidence="3" type="ORF">OsI_04865</name>
</gene>
<feature type="region of interest" description="Disordered" evidence="1">
    <location>
        <begin position="218"/>
        <end position="349"/>
    </location>
</feature>
<dbReference type="STRING" id="39946.B8A864"/>
<feature type="compositionally biased region" description="Basic and acidic residues" evidence="1">
    <location>
        <begin position="269"/>
        <end position="278"/>
    </location>
</feature>